<organism evidence="1 2">
    <name type="scientific">Terfezia boudieri ATCC MYA-4762</name>
    <dbReference type="NCBI Taxonomy" id="1051890"/>
    <lineage>
        <taxon>Eukaryota</taxon>
        <taxon>Fungi</taxon>
        <taxon>Dikarya</taxon>
        <taxon>Ascomycota</taxon>
        <taxon>Pezizomycotina</taxon>
        <taxon>Pezizomycetes</taxon>
        <taxon>Pezizales</taxon>
        <taxon>Pezizaceae</taxon>
        <taxon>Terfezia</taxon>
    </lineage>
</organism>
<accession>A0A3N4LE75</accession>
<evidence type="ECO:0000313" key="2">
    <source>
        <dbReference type="Proteomes" id="UP000267821"/>
    </source>
</evidence>
<dbReference type="InParanoid" id="A0A3N4LE75"/>
<protein>
    <submittedName>
        <fullName evidence="1">Uncharacterized protein</fullName>
    </submittedName>
</protein>
<dbReference type="EMBL" id="ML121565">
    <property type="protein sequence ID" value="RPB21006.1"/>
    <property type="molecule type" value="Genomic_DNA"/>
</dbReference>
<dbReference type="AlphaFoldDB" id="A0A3N4LE75"/>
<name>A0A3N4LE75_9PEZI</name>
<sequence>MHAGLLIQASPRLSSTRSRPAWAWLTAGLAGPIKILAPPWNPCADLLRLLASRIPYISPQDVTQTMPYDQLSYCPRCLTYANVKSFLSLCRTRVDLISASIPDLGVRYTWMRS</sequence>
<gene>
    <name evidence="1" type="ORF">L211DRAFT_463983</name>
</gene>
<keyword evidence="2" id="KW-1185">Reference proteome</keyword>
<evidence type="ECO:0000313" key="1">
    <source>
        <dbReference type="EMBL" id="RPB21006.1"/>
    </source>
</evidence>
<reference evidence="1 2" key="1">
    <citation type="journal article" date="2018" name="Nat. Ecol. Evol.">
        <title>Pezizomycetes genomes reveal the molecular basis of ectomycorrhizal truffle lifestyle.</title>
        <authorList>
            <person name="Murat C."/>
            <person name="Payen T."/>
            <person name="Noel B."/>
            <person name="Kuo A."/>
            <person name="Morin E."/>
            <person name="Chen J."/>
            <person name="Kohler A."/>
            <person name="Krizsan K."/>
            <person name="Balestrini R."/>
            <person name="Da Silva C."/>
            <person name="Montanini B."/>
            <person name="Hainaut M."/>
            <person name="Levati E."/>
            <person name="Barry K.W."/>
            <person name="Belfiori B."/>
            <person name="Cichocki N."/>
            <person name="Clum A."/>
            <person name="Dockter R.B."/>
            <person name="Fauchery L."/>
            <person name="Guy J."/>
            <person name="Iotti M."/>
            <person name="Le Tacon F."/>
            <person name="Lindquist E.A."/>
            <person name="Lipzen A."/>
            <person name="Malagnac F."/>
            <person name="Mello A."/>
            <person name="Molinier V."/>
            <person name="Miyauchi S."/>
            <person name="Poulain J."/>
            <person name="Riccioni C."/>
            <person name="Rubini A."/>
            <person name="Sitrit Y."/>
            <person name="Splivallo R."/>
            <person name="Traeger S."/>
            <person name="Wang M."/>
            <person name="Zifcakova L."/>
            <person name="Wipf D."/>
            <person name="Zambonelli A."/>
            <person name="Paolocci F."/>
            <person name="Nowrousian M."/>
            <person name="Ottonello S."/>
            <person name="Baldrian P."/>
            <person name="Spatafora J.W."/>
            <person name="Henrissat B."/>
            <person name="Nagy L.G."/>
            <person name="Aury J.M."/>
            <person name="Wincker P."/>
            <person name="Grigoriev I.V."/>
            <person name="Bonfante P."/>
            <person name="Martin F.M."/>
        </authorList>
    </citation>
    <scope>NUCLEOTIDE SEQUENCE [LARGE SCALE GENOMIC DNA]</scope>
    <source>
        <strain evidence="1 2">ATCC MYA-4762</strain>
    </source>
</reference>
<dbReference type="Proteomes" id="UP000267821">
    <property type="component" value="Unassembled WGS sequence"/>
</dbReference>
<proteinExistence type="predicted"/>